<dbReference type="Proteomes" id="UP000243232">
    <property type="component" value="Chromosome I"/>
</dbReference>
<gene>
    <name evidence="1" type="ORF">SAMN05216296_1286</name>
</gene>
<protein>
    <submittedName>
        <fullName evidence="1">Uncharacterized protein</fullName>
    </submittedName>
</protein>
<name>A0A1H2F3C6_9PSED</name>
<evidence type="ECO:0000313" key="1">
    <source>
        <dbReference type="EMBL" id="SDU01815.1"/>
    </source>
</evidence>
<dbReference type="AlphaFoldDB" id="A0A1H2F3C6"/>
<dbReference type="EMBL" id="LT629785">
    <property type="protein sequence ID" value="SDU01815.1"/>
    <property type="molecule type" value="Genomic_DNA"/>
</dbReference>
<sequence length="31" mass="3476">MDHGYPSSIQLRSSVLPAIRALHAPLRSRFV</sequence>
<accession>A0A1H2F3C6</accession>
<evidence type="ECO:0000313" key="2">
    <source>
        <dbReference type="Proteomes" id="UP000243232"/>
    </source>
</evidence>
<proteinExistence type="predicted"/>
<organism evidence="1 2">
    <name type="scientific">Pseudomonas pohangensis</name>
    <dbReference type="NCBI Taxonomy" id="364197"/>
    <lineage>
        <taxon>Bacteria</taxon>
        <taxon>Pseudomonadati</taxon>
        <taxon>Pseudomonadota</taxon>
        <taxon>Gammaproteobacteria</taxon>
        <taxon>Pseudomonadales</taxon>
        <taxon>Pseudomonadaceae</taxon>
        <taxon>Pseudomonas</taxon>
    </lineage>
</organism>
<keyword evidence="2" id="KW-1185">Reference proteome</keyword>
<reference evidence="2" key="1">
    <citation type="submission" date="2016-10" db="EMBL/GenBank/DDBJ databases">
        <authorList>
            <person name="Varghese N."/>
            <person name="Submissions S."/>
        </authorList>
    </citation>
    <scope>NUCLEOTIDE SEQUENCE [LARGE SCALE GENOMIC DNA]</scope>
    <source>
        <strain evidence="2">DSM 17875</strain>
    </source>
</reference>